<dbReference type="InterPro" id="IPR036429">
    <property type="entry name" value="SpoA-like_sf"/>
</dbReference>
<feature type="compositionally biased region" description="Pro residues" evidence="1">
    <location>
        <begin position="316"/>
        <end position="326"/>
    </location>
</feature>
<keyword evidence="3" id="KW-0282">Flagellum</keyword>
<evidence type="ECO:0000313" key="4">
    <source>
        <dbReference type="Proteomes" id="UP000198851"/>
    </source>
</evidence>
<evidence type="ECO:0000313" key="3">
    <source>
        <dbReference type="EMBL" id="SFL39304.1"/>
    </source>
</evidence>
<dbReference type="SUPFAM" id="SSF101801">
    <property type="entry name" value="Surface presentation of antigens (SPOA)"/>
    <property type="match status" value="1"/>
</dbReference>
<protein>
    <submittedName>
        <fullName evidence="3">Type III flagellar switch regulator (C-ring) FliN C-term</fullName>
    </submittedName>
</protein>
<dbReference type="InterPro" id="IPR001543">
    <property type="entry name" value="FliN-like_C"/>
</dbReference>
<dbReference type="STRING" id="1280847.SAMN04488036_11211"/>
<accession>A0A1I4HAR8</accession>
<dbReference type="Gene3D" id="2.30.330.10">
    <property type="entry name" value="SpoA-like"/>
    <property type="match status" value="1"/>
</dbReference>
<keyword evidence="3" id="KW-0966">Cell projection</keyword>
<keyword evidence="4" id="KW-1185">Reference proteome</keyword>
<dbReference type="AlphaFoldDB" id="A0A1I4HAR8"/>
<name>A0A1I4HAR8_9RHOB</name>
<sequence>MGDAAKPSILKRKALDGLAGHKARIMSPEKALTLGMALAAQNGLDLACEVTRVQRSTVSHETLVGMLDNESLLAILEGENGARAAVAMDMQVLSGFVESQTLGRVLPKPAVGRIPTLVDAALVAPFLEESLARFVTLLQGDEAPKWVQHYKFGAVTEDTRTMSLSLKAHEFHFFLIDVTLDGGSKKGTLGLAFPDFEPAFEVADDVSVETTTKGVFQDSVLQANAALTAVVGRLSLSIGDVQALKVGQTLALPVEMTKETTLEATGGTRVTEVKLGQINGMRAVRLVGEFAAPVQQPEDSMAAVSYDAPEAEAAPLPDPIPEPAPLPDVAIAEVPELPDLDSALGDLGDFDLPDLGDLPDLPDLADLGMTGS</sequence>
<feature type="compositionally biased region" description="Low complexity" evidence="1">
    <location>
        <begin position="355"/>
        <end position="372"/>
    </location>
</feature>
<dbReference type="EMBL" id="FOSZ01000012">
    <property type="protein sequence ID" value="SFL39304.1"/>
    <property type="molecule type" value="Genomic_DNA"/>
</dbReference>
<dbReference type="Proteomes" id="UP000198851">
    <property type="component" value="Unassembled WGS sequence"/>
</dbReference>
<dbReference type="Pfam" id="PF01052">
    <property type="entry name" value="FliMN_C"/>
    <property type="match status" value="1"/>
</dbReference>
<organism evidence="3 4">
    <name type="scientific">Shimia haliotis</name>
    <dbReference type="NCBI Taxonomy" id="1280847"/>
    <lineage>
        <taxon>Bacteria</taxon>
        <taxon>Pseudomonadati</taxon>
        <taxon>Pseudomonadota</taxon>
        <taxon>Alphaproteobacteria</taxon>
        <taxon>Rhodobacterales</taxon>
        <taxon>Roseobacteraceae</taxon>
    </lineage>
</organism>
<evidence type="ECO:0000259" key="2">
    <source>
        <dbReference type="Pfam" id="PF01052"/>
    </source>
</evidence>
<gene>
    <name evidence="3" type="ORF">SAMN04488036_11211</name>
</gene>
<proteinExistence type="predicted"/>
<reference evidence="4" key="1">
    <citation type="submission" date="2016-10" db="EMBL/GenBank/DDBJ databases">
        <authorList>
            <person name="Varghese N."/>
            <person name="Submissions S."/>
        </authorList>
    </citation>
    <scope>NUCLEOTIDE SEQUENCE [LARGE SCALE GENOMIC DNA]</scope>
    <source>
        <strain evidence="4">DSM 28453</strain>
    </source>
</reference>
<evidence type="ECO:0000256" key="1">
    <source>
        <dbReference type="SAM" id="MobiDB-lite"/>
    </source>
</evidence>
<keyword evidence="3" id="KW-0969">Cilium</keyword>
<feature type="region of interest" description="Disordered" evidence="1">
    <location>
        <begin position="309"/>
        <end position="372"/>
    </location>
</feature>
<feature type="domain" description="Flagellar motor switch protein FliN-like C-terminal" evidence="2">
    <location>
        <begin position="220"/>
        <end position="287"/>
    </location>
</feature>